<reference evidence="8" key="1">
    <citation type="submission" date="2023-03" db="EMBL/GenBank/DDBJ databases">
        <authorList>
            <person name="Cleenwerck I."/>
        </authorList>
    </citation>
    <scope>NUCLEOTIDE SEQUENCE</scope>
    <source>
        <strain evidence="8">LMG 32879</strain>
    </source>
</reference>
<dbReference type="CDD" id="cd02440">
    <property type="entry name" value="AdoMet_MTases"/>
    <property type="match status" value="1"/>
</dbReference>
<evidence type="ECO:0000259" key="6">
    <source>
        <dbReference type="Pfam" id="PF05175"/>
    </source>
</evidence>
<dbReference type="GO" id="GO:0032259">
    <property type="term" value="P:methylation"/>
    <property type="evidence" value="ECO:0007669"/>
    <property type="project" value="UniProtKB-KW"/>
</dbReference>
<evidence type="ECO:0000256" key="2">
    <source>
        <dbReference type="ARBA" id="ARBA00022679"/>
    </source>
</evidence>
<dbReference type="PANTHER" id="PTHR18895:SF74">
    <property type="entry name" value="MTRF1L RELEASE FACTOR GLUTAMINE METHYLTRANSFERASE"/>
    <property type="match status" value="1"/>
</dbReference>
<organism evidence="8 9">
    <name type="scientific">Brytella acorum</name>
    <dbReference type="NCBI Taxonomy" id="2959299"/>
    <lineage>
        <taxon>Bacteria</taxon>
        <taxon>Pseudomonadati</taxon>
        <taxon>Pseudomonadota</taxon>
        <taxon>Alphaproteobacteria</taxon>
        <taxon>Acetobacterales</taxon>
        <taxon>Acetobacteraceae</taxon>
        <taxon>Brytella</taxon>
    </lineage>
</organism>
<evidence type="ECO:0000256" key="5">
    <source>
        <dbReference type="HAMAP-Rule" id="MF_02126"/>
    </source>
</evidence>
<feature type="binding site" evidence="5">
    <location>
        <begin position="190"/>
        <end position="193"/>
    </location>
    <ligand>
        <name>substrate</name>
    </ligand>
</feature>
<feature type="binding site" evidence="5">
    <location>
        <position position="190"/>
    </location>
    <ligand>
        <name>S-adenosyl-L-methionine</name>
        <dbReference type="ChEBI" id="CHEBI:59789"/>
    </ligand>
</feature>
<comment type="catalytic activity">
    <reaction evidence="4 5">
        <text>L-glutaminyl-[peptide chain release factor] + S-adenosyl-L-methionine = N(5)-methyl-L-glutaminyl-[peptide chain release factor] + S-adenosyl-L-homocysteine + H(+)</text>
        <dbReference type="Rhea" id="RHEA:42896"/>
        <dbReference type="Rhea" id="RHEA-COMP:10271"/>
        <dbReference type="Rhea" id="RHEA-COMP:10272"/>
        <dbReference type="ChEBI" id="CHEBI:15378"/>
        <dbReference type="ChEBI" id="CHEBI:30011"/>
        <dbReference type="ChEBI" id="CHEBI:57856"/>
        <dbReference type="ChEBI" id="CHEBI:59789"/>
        <dbReference type="ChEBI" id="CHEBI:61891"/>
        <dbReference type="EC" id="2.1.1.297"/>
    </reaction>
</comment>
<dbReference type="HAMAP" id="MF_02126">
    <property type="entry name" value="RF_methyltr_PrmC"/>
    <property type="match status" value="1"/>
</dbReference>
<dbReference type="NCBIfam" id="TIGR00536">
    <property type="entry name" value="hemK_fam"/>
    <property type="match status" value="1"/>
</dbReference>
<keyword evidence="9" id="KW-1185">Reference proteome</keyword>
<dbReference type="InterPro" id="IPR040758">
    <property type="entry name" value="PrmC_N"/>
</dbReference>
<dbReference type="Pfam" id="PF17827">
    <property type="entry name" value="PrmC_N"/>
    <property type="match status" value="1"/>
</dbReference>
<feature type="domain" description="Methyltransferase small" evidence="6">
    <location>
        <begin position="106"/>
        <end position="198"/>
    </location>
</feature>
<name>A0AA35UYY9_9PROT</name>
<gene>
    <name evidence="5 8" type="primary">prmC</name>
    <name evidence="8" type="ORF">LMG32879_000503</name>
</gene>
<dbReference type="Pfam" id="PF05175">
    <property type="entry name" value="MTS"/>
    <property type="match status" value="1"/>
</dbReference>
<dbReference type="NCBIfam" id="TIGR03534">
    <property type="entry name" value="RF_mod_PrmC"/>
    <property type="match status" value="1"/>
</dbReference>
<dbReference type="EC" id="2.1.1.297" evidence="5"/>
<dbReference type="PANTHER" id="PTHR18895">
    <property type="entry name" value="HEMK METHYLTRANSFERASE"/>
    <property type="match status" value="1"/>
</dbReference>
<dbReference type="AlphaFoldDB" id="A0AA35UYY9"/>
<dbReference type="InterPro" id="IPR007848">
    <property type="entry name" value="Small_mtfrase_dom"/>
</dbReference>
<dbReference type="PROSITE" id="PS00092">
    <property type="entry name" value="N6_MTASE"/>
    <property type="match status" value="1"/>
</dbReference>
<keyword evidence="1 5" id="KW-0489">Methyltransferase</keyword>
<sequence length="292" mass="31699">MSLKKFNLRDLIADAADLLRQAGIEDSRREARFLAAWALQIDLTALLTRDVMSEDAAKRFQQAVDRRRMREPMALITGRTGFWTLDLAVSPATLVPRGDSETLIEALLEARPERQSRLRILDLGTGTGCLLLAALAEYPNAFGVGVDLSADAAVLASRNAAGNGLRERSAFLCGHWADALQGRFDVVLSNPPYIETDVISSLMPEVRIFEPASALDGGTDGLDAYRLLIGALGRLLTDDGLAIFELGQGQDEDVARLALDMELRVRGVRKDLGGIGRALLIERTAGPAVEFK</sequence>
<feature type="domain" description="Release factor glutamine methyltransferase N-terminal" evidence="7">
    <location>
        <begin position="10"/>
        <end position="78"/>
    </location>
</feature>
<feature type="binding site" evidence="5">
    <location>
        <position position="176"/>
    </location>
    <ligand>
        <name>S-adenosyl-L-methionine</name>
        <dbReference type="ChEBI" id="CHEBI:59789"/>
    </ligand>
</feature>
<dbReference type="InterPro" id="IPR029063">
    <property type="entry name" value="SAM-dependent_MTases_sf"/>
</dbReference>
<dbReference type="Gene3D" id="3.40.50.150">
    <property type="entry name" value="Vaccinia Virus protein VP39"/>
    <property type="match status" value="1"/>
</dbReference>
<dbReference type="Proteomes" id="UP001176960">
    <property type="component" value="Unassembled WGS sequence"/>
</dbReference>
<feature type="binding site" evidence="5">
    <location>
        <begin position="124"/>
        <end position="128"/>
    </location>
    <ligand>
        <name>S-adenosyl-L-methionine</name>
        <dbReference type="ChEBI" id="CHEBI:59789"/>
    </ligand>
</feature>
<dbReference type="RefSeq" id="WP_289841618.1">
    <property type="nucleotide sequence ID" value="NZ_CATKSH010000002.1"/>
</dbReference>
<dbReference type="InterPro" id="IPR019874">
    <property type="entry name" value="RF_methyltr_PrmC"/>
</dbReference>
<comment type="function">
    <text evidence="5">Methylates the class 1 translation termination release factors RF1/PrfA and RF2/PrfB on the glutamine residue of the universally conserved GGQ motif.</text>
</comment>
<comment type="caution">
    <text evidence="8">The sequence shown here is derived from an EMBL/GenBank/DDBJ whole genome shotgun (WGS) entry which is preliminary data.</text>
</comment>
<evidence type="ECO:0000256" key="3">
    <source>
        <dbReference type="ARBA" id="ARBA00022691"/>
    </source>
</evidence>
<evidence type="ECO:0000313" key="8">
    <source>
        <dbReference type="EMBL" id="CAI9119682.1"/>
    </source>
</evidence>
<comment type="similarity">
    <text evidence="5">Belongs to the protein N5-glutamine methyltransferase family. PrmC subfamily.</text>
</comment>
<feature type="binding site" evidence="5">
    <location>
        <position position="147"/>
    </location>
    <ligand>
        <name>S-adenosyl-L-methionine</name>
        <dbReference type="ChEBI" id="CHEBI:59789"/>
    </ligand>
</feature>
<dbReference type="GO" id="GO:0102559">
    <property type="term" value="F:peptide chain release factor N(5)-glutamine methyltransferase activity"/>
    <property type="evidence" value="ECO:0007669"/>
    <property type="project" value="UniProtKB-EC"/>
</dbReference>
<dbReference type="SUPFAM" id="SSF53335">
    <property type="entry name" value="S-adenosyl-L-methionine-dependent methyltransferases"/>
    <property type="match status" value="1"/>
</dbReference>
<evidence type="ECO:0000256" key="4">
    <source>
        <dbReference type="ARBA" id="ARBA00048391"/>
    </source>
</evidence>
<dbReference type="InterPro" id="IPR002052">
    <property type="entry name" value="DNA_methylase_N6_adenine_CS"/>
</dbReference>
<proteinExistence type="inferred from homology"/>
<keyword evidence="3 5" id="KW-0949">S-adenosyl-L-methionine</keyword>
<dbReference type="InterPro" id="IPR004556">
    <property type="entry name" value="HemK-like"/>
</dbReference>
<dbReference type="InterPro" id="IPR050320">
    <property type="entry name" value="N5-glutamine_MTase"/>
</dbReference>
<accession>A0AA35UYY9</accession>
<evidence type="ECO:0000259" key="7">
    <source>
        <dbReference type="Pfam" id="PF17827"/>
    </source>
</evidence>
<keyword evidence="2 5" id="KW-0808">Transferase</keyword>
<protein>
    <recommendedName>
        <fullName evidence="5">Release factor glutamine methyltransferase</fullName>
        <shortName evidence="5">RF MTase</shortName>
        <ecNumber evidence="5">2.1.1.297</ecNumber>
    </recommendedName>
    <alternativeName>
        <fullName evidence="5">N5-glutamine methyltransferase PrmC</fullName>
    </alternativeName>
    <alternativeName>
        <fullName evidence="5">Protein-(glutamine-N5) MTase PrmC</fullName>
    </alternativeName>
    <alternativeName>
        <fullName evidence="5">Protein-glutamine N-methyltransferase PrmC</fullName>
    </alternativeName>
</protein>
<evidence type="ECO:0000256" key="1">
    <source>
        <dbReference type="ARBA" id="ARBA00022603"/>
    </source>
</evidence>
<dbReference type="Gene3D" id="1.10.8.10">
    <property type="entry name" value="DNA helicase RuvA subunit, C-terminal domain"/>
    <property type="match status" value="1"/>
</dbReference>
<dbReference type="GO" id="GO:0003676">
    <property type="term" value="F:nucleic acid binding"/>
    <property type="evidence" value="ECO:0007669"/>
    <property type="project" value="InterPro"/>
</dbReference>
<evidence type="ECO:0000313" key="9">
    <source>
        <dbReference type="Proteomes" id="UP001176960"/>
    </source>
</evidence>
<dbReference type="EMBL" id="CATKSH010000002">
    <property type="protein sequence ID" value="CAI9119682.1"/>
    <property type="molecule type" value="Genomic_DNA"/>
</dbReference>